<dbReference type="AlphaFoldDB" id="A0A975T009"/>
<dbReference type="Proteomes" id="UP000683575">
    <property type="component" value="Chromosome"/>
</dbReference>
<dbReference type="PANTHER" id="PTHR35908:SF1">
    <property type="entry name" value="CONSERVED PROTEIN"/>
    <property type="match status" value="1"/>
</dbReference>
<evidence type="ECO:0000259" key="1">
    <source>
        <dbReference type="Pfam" id="PF18029"/>
    </source>
</evidence>
<dbReference type="InterPro" id="IPR041581">
    <property type="entry name" value="Glyoxalase_6"/>
</dbReference>
<feature type="domain" description="Glyoxalase-like" evidence="1">
    <location>
        <begin position="7"/>
        <end position="105"/>
    </location>
</feature>
<name>A0A975T009_9ACTN</name>
<dbReference type="KEGG" id="nps:KRR39_01275"/>
<organism evidence="2 3">
    <name type="scientific">Nocardioides panacis</name>
    <dbReference type="NCBI Taxonomy" id="2849501"/>
    <lineage>
        <taxon>Bacteria</taxon>
        <taxon>Bacillati</taxon>
        <taxon>Actinomycetota</taxon>
        <taxon>Actinomycetes</taxon>
        <taxon>Propionibacteriales</taxon>
        <taxon>Nocardioidaceae</taxon>
        <taxon>Nocardioides</taxon>
    </lineage>
</organism>
<protein>
    <submittedName>
        <fullName evidence="2">VOC family protein</fullName>
    </submittedName>
</protein>
<sequence>MLSIRTICLHADDAERGAGFWSSALGYAPHPQAPDVLLPPDGGPRVGLYGDVVHVDLSTSGPEDQRAEVERLVSLGAQRVEDWPYPKDPDFVVLRDPEGNLFCVLDH</sequence>
<keyword evidence="3" id="KW-1185">Reference proteome</keyword>
<evidence type="ECO:0000313" key="3">
    <source>
        <dbReference type="Proteomes" id="UP000683575"/>
    </source>
</evidence>
<reference evidence="2" key="1">
    <citation type="submission" date="2021-06" db="EMBL/GenBank/DDBJ databases">
        <title>Complete genome sequence of Nocardioides sp. G188.</title>
        <authorList>
            <person name="Im W.-T."/>
        </authorList>
    </citation>
    <scope>NUCLEOTIDE SEQUENCE</scope>
    <source>
        <strain evidence="2">G188</strain>
    </source>
</reference>
<dbReference type="PANTHER" id="PTHR35908">
    <property type="entry name" value="HYPOTHETICAL FUSION PROTEIN"/>
    <property type="match status" value="1"/>
</dbReference>
<dbReference type="EMBL" id="CP077062">
    <property type="protein sequence ID" value="QWZ08535.1"/>
    <property type="molecule type" value="Genomic_DNA"/>
</dbReference>
<dbReference type="Pfam" id="PF18029">
    <property type="entry name" value="Glyoxalase_6"/>
    <property type="match status" value="1"/>
</dbReference>
<dbReference type="RefSeq" id="WP_216940025.1">
    <property type="nucleotide sequence ID" value="NZ_CP077062.1"/>
</dbReference>
<accession>A0A975T009</accession>
<proteinExistence type="predicted"/>
<gene>
    <name evidence="2" type="ORF">KRR39_01275</name>
</gene>
<evidence type="ECO:0000313" key="2">
    <source>
        <dbReference type="EMBL" id="QWZ08535.1"/>
    </source>
</evidence>
<dbReference type="CDD" id="cd06587">
    <property type="entry name" value="VOC"/>
    <property type="match status" value="1"/>
</dbReference>